<reference evidence="2" key="1">
    <citation type="submission" date="2016-10" db="EMBL/GenBank/DDBJ databases">
        <authorList>
            <person name="Varghese N."/>
            <person name="Submissions S."/>
        </authorList>
    </citation>
    <scope>NUCLEOTIDE SEQUENCE [LARGE SCALE GENOMIC DNA]</scope>
    <source>
        <strain evidence="2">DSM 22082</strain>
    </source>
</reference>
<dbReference type="PANTHER" id="PTHR43441:SF11">
    <property type="entry name" value="RIBOSOMAL-PROTEIN-SERINE ACETYLTRANSFERASE"/>
    <property type="match status" value="1"/>
</dbReference>
<evidence type="ECO:0000313" key="3">
    <source>
        <dbReference type="Proteomes" id="UP000199700"/>
    </source>
</evidence>
<accession>A0A1H1SIB7</accession>
<gene>
    <name evidence="2" type="ORF">SAMN04489751_2105</name>
</gene>
<organism evidence="2 3">
    <name type="scientific">Brevibacterium sandarakinum</name>
    <dbReference type="NCBI Taxonomy" id="629680"/>
    <lineage>
        <taxon>Bacteria</taxon>
        <taxon>Bacillati</taxon>
        <taxon>Actinomycetota</taxon>
        <taxon>Actinomycetes</taxon>
        <taxon>Micrococcales</taxon>
        <taxon>Brevibacteriaceae</taxon>
        <taxon>Brevibacterium</taxon>
    </lineage>
</organism>
<dbReference type="PROSITE" id="PS51186">
    <property type="entry name" value="GNAT"/>
    <property type="match status" value="1"/>
</dbReference>
<dbReference type="InterPro" id="IPR000182">
    <property type="entry name" value="GNAT_dom"/>
</dbReference>
<dbReference type="Gene3D" id="3.40.630.30">
    <property type="match status" value="1"/>
</dbReference>
<evidence type="ECO:0000313" key="2">
    <source>
        <dbReference type="EMBL" id="SDS47623.1"/>
    </source>
</evidence>
<proteinExistence type="predicted"/>
<dbReference type="GO" id="GO:0008999">
    <property type="term" value="F:protein-N-terminal-alanine acetyltransferase activity"/>
    <property type="evidence" value="ECO:0007669"/>
    <property type="project" value="TreeGrafter"/>
</dbReference>
<name>A0A1H1SIB7_BRESA</name>
<dbReference type="STRING" id="629680.SAMN04489751_2105"/>
<dbReference type="InterPro" id="IPR051908">
    <property type="entry name" value="Ribosomal_N-acetyltransferase"/>
</dbReference>
<evidence type="ECO:0000259" key="1">
    <source>
        <dbReference type="PROSITE" id="PS51186"/>
    </source>
</evidence>
<keyword evidence="3" id="KW-1185">Reference proteome</keyword>
<sequence>MTLFARPLARPLRTPVTRDCVIHMNPQELTLPLTTDRLQLRAYRESDAEALLPMYSREDVSQYLLEEPWTAEVARTEIAKRIPRTGLDTESRALALVIETADGLDDIEGSVVIGCLALWLEGDSAEKAEIGWILNPAAGGHGFASEAAAAMLNVAFDRYNLHRVIAQMDARNTASAKLATRIGMRQEAHLRQDWWSKGKWTDTLVFGMLGSDRQSA</sequence>
<dbReference type="InterPro" id="IPR016181">
    <property type="entry name" value="Acyl_CoA_acyltransferase"/>
</dbReference>
<dbReference type="EMBL" id="LT629739">
    <property type="protein sequence ID" value="SDS47623.1"/>
    <property type="molecule type" value="Genomic_DNA"/>
</dbReference>
<dbReference type="Pfam" id="PF13302">
    <property type="entry name" value="Acetyltransf_3"/>
    <property type="match status" value="1"/>
</dbReference>
<dbReference type="Proteomes" id="UP000199700">
    <property type="component" value="Chromosome"/>
</dbReference>
<dbReference type="GO" id="GO:1990189">
    <property type="term" value="F:protein N-terminal-serine acetyltransferase activity"/>
    <property type="evidence" value="ECO:0007669"/>
    <property type="project" value="TreeGrafter"/>
</dbReference>
<dbReference type="GO" id="GO:0005737">
    <property type="term" value="C:cytoplasm"/>
    <property type="evidence" value="ECO:0007669"/>
    <property type="project" value="TreeGrafter"/>
</dbReference>
<dbReference type="AlphaFoldDB" id="A0A1H1SIB7"/>
<protein>
    <submittedName>
        <fullName evidence="2">Aminoglycoside 6'-N-acetyltransferase</fullName>
    </submittedName>
</protein>
<dbReference type="SUPFAM" id="SSF55729">
    <property type="entry name" value="Acyl-CoA N-acyltransferases (Nat)"/>
    <property type="match status" value="1"/>
</dbReference>
<dbReference type="PANTHER" id="PTHR43441">
    <property type="entry name" value="RIBOSOMAL-PROTEIN-SERINE ACETYLTRANSFERASE"/>
    <property type="match status" value="1"/>
</dbReference>
<feature type="domain" description="N-acetyltransferase" evidence="1">
    <location>
        <begin position="38"/>
        <end position="202"/>
    </location>
</feature>